<name>M2TIS3_COCH5</name>
<reference evidence="1 2" key="1">
    <citation type="journal article" date="2012" name="PLoS Pathog.">
        <title>Diverse lifestyles and strategies of plant pathogenesis encoded in the genomes of eighteen Dothideomycetes fungi.</title>
        <authorList>
            <person name="Ohm R.A."/>
            <person name="Feau N."/>
            <person name="Henrissat B."/>
            <person name="Schoch C.L."/>
            <person name="Horwitz B.A."/>
            <person name="Barry K.W."/>
            <person name="Condon B.J."/>
            <person name="Copeland A.C."/>
            <person name="Dhillon B."/>
            <person name="Glaser F."/>
            <person name="Hesse C.N."/>
            <person name="Kosti I."/>
            <person name="LaButti K."/>
            <person name="Lindquist E.A."/>
            <person name="Lucas S."/>
            <person name="Salamov A.A."/>
            <person name="Bradshaw R.E."/>
            <person name="Ciuffetti L."/>
            <person name="Hamelin R.C."/>
            <person name="Kema G.H.J."/>
            <person name="Lawrence C."/>
            <person name="Scott J.A."/>
            <person name="Spatafora J.W."/>
            <person name="Turgeon B.G."/>
            <person name="de Wit P.J.G.M."/>
            <person name="Zhong S."/>
            <person name="Goodwin S.B."/>
            <person name="Grigoriev I.V."/>
        </authorList>
    </citation>
    <scope>NUCLEOTIDE SEQUENCE [LARGE SCALE GENOMIC DNA]</scope>
    <source>
        <strain evidence="2">C5 / ATCC 48332 / race O</strain>
    </source>
</reference>
<organism evidence="1 2">
    <name type="scientific">Cochliobolus heterostrophus (strain C5 / ATCC 48332 / race O)</name>
    <name type="common">Southern corn leaf blight fungus</name>
    <name type="synonym">Bipolaris maydis</name>
    <dbReference type="NCBI Taxonomy" id="701091"/>
    <lineage>
        <taxon>Eukaryota</taxon>
        <taxon>Fungi</taxon>
        <taxon>Dikarya</taxon>
        <taxon>Ascomycota</taxon>
        <taxon>Pezizomycotina</taxon>
        <taxon>Dothideomycetes</taxon>
        <taxon>Pleosporomycetidae</taxon>
        <taxon>Pleosporales</taxon>
        <taxon>Pleosporineae</taxon>
        <taxon>Pleosporaceae</taxon>
        <taxon>Bipolaris</taxon>
    </lineage>
</organism>
<protein>
    <recommendedName>
        <fullName evidence="3">NB-ARC domain-containing protein</fullName>
    </recommendedName>
</protein>
<dbReference type="InterPro" id="IPR027417">
    <property type="entry name" value="P-loop_NTPase"/>
</dbReference>
<dbReference type="EMBL" id="KB445585">
    <property type="protein sequence ID" value="EMD86404.1"/>
    <property type="molecule type" value="Genomic_DNA"/>
</dbReference>
<dbReference type="AlphaFoldDB" id="M2TIS3"/>
<dbReference type="PANTHER" id="PTHR46082">
    <property type="entry name" value="ATP/GTP-BINDING PROTEIN-RELATED"/>
    <property type="match status" value="1"/>
</dbReference>
<feature type="non-terminal residue" evidence="1">
    <location>
        <position position="467"/>
    </location>
</feature>
<keyword evidence="2" id="KW-1185">Reference proteome</keyword>
<dbReference type="HOGENOM" id="CLU_046805_0_0_1"/>
<evidence type="ECO:0000313" key="1">
    <source>
        <dbReference type="EMBL" id="EMD86404.1"/>
    </source>
</evidence>
<dbReference type="Proteomes" id="UP000016936">
    <property type="component" value="Unassembled WGS sequence"/>
</dbReference>
<gene>
    <name evidence="1" type="ORF">COCHEDRAFT_1147181</name>
</gene>
<accession>M2TIS3</accession>
<reference evidence="2" key="2">
    <citation type="journal article" date="2013" name="PLoS Genet.">
        <title>Comparative genome structure, secondary metabolite, and effector coding capacity across Cochliobolus pathogens.</title>
        <authorList>
            <person name="Condon B.J."/>
            <person name="Leng Y."/>
            <person name="Wu D."/>
            <person name="Bushley K.E."/>
            <person name="Ohm R.A."/>
            <person name="Otillar R."/>
            <person name="Martin J."/>
            <person name="Schackwitz W."/>
            <person name="Grimwood J."/>
            <person name="MohdZainudin N."/>
            <person name="Xue C."/>
            <person name="Wang R."/>
            <person name="Manning V.A."/>
            <person name="Dhillon B."/>
            <person name="Tu Z.J."/>
            <person name="Steffenson B.J."/>
            <person name="Salamov A."/>
            <person name="Sun H."/>
            <person name="Lowry S."/>
            <person name="LaButti K."/>
            <person name="Han J."/>
            <person name="Copeland A."/>
            <person name="Lindquist E."/>
            <person name="Barry K."/>
            <person name="Schmutz J."/>
            <person name="Baker S.E."/>
            <person name="Ciuffetti L.M."/>
            <person name="Grigoriev I.V."/>
            <person name="Zhong S."/>
            <person name="Turgeon B.G."/>
        </authorList>
    </citation>
    <scope>NUCLEOTIDE SEQUENCE [LARGE SCALE GENOMIC DNA]</scope>
    <source>
        <strain evidence="2">C5 / ATCC 48332 / race O</strain>
    </source>
</reference>
<dbReference type="eggNOG" id="KOG4231">
    <property type="taxonomic scope" value="Eukaryota"/>
</dbReference>
<dbReference type="SUPFAM" id="SSF52540">
    <property type="entry name" value="P-loop containing nucleoside triphosphate hydrolases"/>
    <property type="match status" value="1"/>
</dbReference>
<sequence length="467" mass="52562">MAELERVLLPQPRQNQSMRQKIYVLCGSGGTGKTQLAVEFAWRYHHHFTSVFWLDGCSEDTLKRSIASCTGRIPQGQIPETSRGYATGSSVDIDVVVKDVIAWLAQPDNTAWLLIFDNVNRDYMYDRKRYLPGADHGSVLVTTRQAPLKQLGESQCLGKVSSKQGQAILKTWYKGEQDTTESAVLVAQLDRSPLVIVQAGAYLQQSGVKPQTYLELYEQRWNASIISNNLADVQLSFLERRVWITSAISYEAIRYRHRATANLLLLWSFLDNKDLWHGLFAATCNRSTEAAAMLSRWLGDIASSETEFNVAMQLLCSYALVEEVKETAGKISYTACPLVHHWTYHSQGKRFEKELGRLAVVAVGWAVPESSTGDYDTLRRLLPHVKACSDHMKKNEIAWHERAEGGSDGKKEEDKEQKTVLDAMHFVHDLLFNQGNLGTAKQIYELRSDSYHVGKFSFGGLLFSGKS</sequence>
<dbReference type="OMA" id="NEIAWHE"/>
<dbReference type="OrthoDB" id="5346457at2759"/>
<dbReference type="STRING" id="701091.M2TIS3"/>
<evidence type="ECO:0000313" key="2">
    <source>
        <dbReference type="Proteomes" id="UP000016936"/>
    </source>
</evidence>
<evidence type="ECO:0008006" key="3">
    <source>
        <dbReference type="Google" id="ProtNLM"/>
    </source>
</evidence>
<dbReference type="InterPro" id="IPR053137">
    <property type="entry name" value="NLR-like"/>
</dbReference>
<dbReference type="Gene3D" id="3.40.50.300">
    <property type="entry name" value="P-loop containing nucleotide triphosphate hydrolases"/>
    <property type="match status" value="1"/>
</dbReference>
<proteinExistence type="predicted"/>
<dbReference type="PANTHER" id="PTHR46082:SF6">
    <property type="entry name" value="AAA+ ATPASE DOMAIN-CONTAINING PROTEIN-RELATED"/>
    <property type="match status" value="1"/>
</dbReference>